<evidence type="ECO:0000313" key="2">
    <source>
        <dbReference type="EMBL" id="KIK40670.1"/>
    </source>
</evidence>
<reference evidence="3" key="2">
    <citation type="submission" date="2015-01" db="EMBL/GenBank/DDBJ databases">
        <title>Evolutionary Origins and Diversification of the Mycorrhizal Mutualists.</title>
        <authorList>
            <consortium name="DOE Joint Genome Institute"/>
            <consortium name="Mycorrhizal Genomics Consortium"/>
            <person name="Kohler A."/>
            <person name="Kuo A."/>
            <person name="Nagy L.G."/>
            <person name="Floudas D."/>
            <person name="Copeland A."/>
            <person name="Barry K.W."/>
            <person name="Cichocki N."/>
            <person name="Veneault-Fourrey C."/>
            <person name="LaButti K."/>
            <person name="Lindquist E.A."/>
            <person name="Lipzen A."/>
            <person name="Lundell T."/>
            <person name="Morin E."/>
            <person name="Murat C."/>
            <person name="Riley R."/>
            <person name="Ohm R."/>
            <person name="Sun H."/>
            <person name="Tunlid A."/>
            <person name="Henrissat B."/>
            <person name="Grigoriev I.V."/>
            <person name="Hibbett D.S."/>
            <person name="Martin F."/>
        </authorList>
    </citation>
    <scope>NUCLEOTIDE SEQUENCE [LARGE SCALE GENOMIC DNA]</scope>
    <source>
        <strain evidence="3">UH-Slu-Lm8-n1</strain>
    </source>
</reference>
<dbReference type="AlphaFoldDB" id="A0A0C9ZS97"/>
<sequence length="133" mass="15163">MERAAKPLSGKVLHPFHQGGRGHQSKTEVENGPFMMENFDDQNLDNLSDDQGQTSGNNRATVHFEFDATLSKIQLNGEQNQLMDEQWALVEHEFLGRIRDDRVSLVADSPLWSDAQTWLKPEAEYGHDRTMHS</sequence>
<keyword evidence="3" id="KW-1185">Reference proteome</keyword>
<dbReference type="InParanoid" id="A0A0C9ZS97"/>
<feature type="region of interest" description="Disordered" evidence="1">
    <location>
        <begin position="1"/>
        <end position="58"/>
    </location>
</feature>
<name>A0A0C9ZS97_9AGAM</name>
<dbReference type="Proteomes" id="UP000054485">
    <property type="component" value="Unassembled WGS sequence"/>
</dbReference>
<reference evidence="2 3" key="1">
    <citation type="submission" date="2014-04" db="EMBL/GenBank/DDBJ databases">
        <authorList>
            <consortium name="DOE Joint Genome Institute"/>
            <person name="Kuo A."/>
            <person name="Ruytinx J."/>
            <person name="Rineau F."/>
            <person name="Colpaert J."/>
            <person name="Kohler A."/>
            <person name="Nagy L.G."/>
            <person name="Floudas D."/>
            <person name="Copeland A."/>
            <person name="Barry K.W."/>
            <person name="Cichocki N."/>
            <person name="Veneault-Fourrey C."/>
            <person name="LaButti K."/>
            <person name="Lindquist E.A."/>
            <person name="Lipzen A."/>
            <person name="Lundell T."/>
            <person name="Morin E."/>
            <person name="Murat C."/>
            <person name="Sun H."/>
            <person name="Tunlid A."/>
            <person name="Henrissat B."/>
            <person name="Grigoriev I.V."/>
            <person name="Hibbett D.S."/>
            <person name="Martin F."/>
            <person name="Nordberg H.P."/>
            <person name="Cantor M.N."/>
            <person name="Hua S.X."/>
        </authorList>
    </citation>
    <scope>NUCLEOTIDE SEQUENCE [LARGE SCALE GENOMIC DNA]</scope>
    <source>
        <strain evidence="2 3">UH-Slu-Lm8-n1</strain>
    </source>
</reference>
<gene>
    <name evidence="2" type="ORF">CY34DRAFT_255189</name>
</gene>
<proteinExistence type="predicted"/>
<dbReference type="EMBL" id="KN835294">
    <property type="protein sequence ID" value="KIK40670.1"/>
    <property type="molecule type" value="Genomic_DNA"/>
</dbReference>
<protein>
    <submittedName>
        <fullName evidence="2">Uncharacterized protein</fullName>
    </submittedName>
</protein>
<evidence type="ECO:0000256" key="1">
    <source>
        <dbReference type="SAM" id="MobiDB-lite"/>
    </source>
</evidence>
<organism evidence="2 3">
    <name type="scientific">Suillus luteus UH-Slu-Lm8-n1</name>
    <dbReference type="NCBI Taxonomy" id="930992"/>
    <lineage>
        <taxon>Eukaryota</taxon>
        <taxon>Fungi</taxon>
        <taxon>Dikarya</taxon>
        <taxon>Basidiomycota</taxon>
        <taxon>Agaricomycotina</taxon>
        <taxon>Agaricomycetes</taxon>
        <taxon>Agaricomycetidae</taxon>
        <taxon>Boletales</taxon>
        <taxon>Suillineae</taxon>
        <taxon>Suillaceae</taxon>
        <taxon>Suillus</taxon>
    </lineage>
</organism>
<evidence type="ECO:0000313" key="3">
    <source>
        <dbReference type="Proteomes" id="UP000054485"/>
    </source>
</evidence>
<dbReference type="HOGENOM" id="CLU_1908085_0_0_1"/>
<accession>A0A0C9ZS97</accession>